<name>A0A368VVD1_9ACTN</name>
<protein>
    <recommendedName>
        <fullName evidence="4">Excreted virulence factor EspC (Type VII ESX diderm)</fullName>
    </recommendedName>
</protein>
<sequence length="126" mass="13183">MSGGYRVSMDKLTQLVNDLDHAADDITAANRALSNARGRDLGTPGIDDASEEFRESWSHGISKISKGAKVTSDVLDAARATYARLENEASALIASAAEGQHPSSDGGGGRISEGQPSRIEQRLTGA</sequence>
<dbReference type="EMBL" id="QPJC01000003">
    <property type="protein sequence ID" value="RCW45153.1"/>
    <property type="molecule type" value="Genomic_DNA"/>
</dbReference>
<proteinExistence type="predicted"/>
<organism evidence="2 3">
    <name type="scientific">Halopolyspora algeriensis</name>
    <dbReference type="NCBI Taxonomy" id="1500506"/>
    <lineage>
        <taxon>Bacteria</taxon>
        <taxon>Bacillati</taxon>
        <taxon>Actinomycetota</taxon>
        <taxon>Actinomycetes</taxon>
        <taxon>Actinomycetes incertae sedis</taxon>
        <taxon>Halopolyspora</taxon>
    </lineage>
</organism>
<feature type="region of interest" description="Disordered" evidence="1">
    <location>
        <begin position="93"/>
        <end position="126"/>
    </location>
</feature>
<evidence type="ECO:0008006" key="4">
    <source>
        <dbReference type="Google" id="ProtNLM"/>
    </source>
</evidence>
<evidence type="ECO:0000256" key="1">
    <source>
        <dbReference type="SAM" id="MobiDB-lite"/>
    </source>
</evidence>
<dbReference type="OrthoDB" id="4551929at2"/>
<evidence type="ECO:0000313" key="3">
    <source>
        <dbReference type="Proteomes" id="UP000253495"/>
    </source>
</evidence>
<reference evidence="2 3" key="1">
    <citation type="submission" date="2018-07" db="EMBL/GenBank/DDBJ databases">
        <title>Genomic Encyclopedia of Type Strains, Phase III (KMG-III): the genomes of soil and plant-associated and newly described type strains.</title>
        <authorList>
            <person name="Whitman W."/>
        </authorList>
    </citation>
    <scope>NUCLEOTIDE SEQUENCE [LARGE SCALE GENOMIC DNA]</scope>
    <source>
        <strain evidence="2 3">CECT 8575</strain>
    </source>
</reference>
<dbReference type="AlphaFoldDB" id="A0A368VVD1"/>
<comment type="caution">
    <text evidence="2">The sequence shown here is derived from an EMBL/GenBank/DDBJ whole genome shotgun (WGS) entry which is preliminary data.</text>
</comment>
<dbReference type="RefSeq" id="WP_141921350.1">
    <property type="nucleotide sequence ID" value="NZ_QPJC01000003.1"/>
</dbReference>
<keyword evidence="3" id="KW-1185">Reference proteome</keyword>
<dbReference type="Proteomes" id="UP000253495">
    <property type="component" value="Unassembled WGS sequence"/>
</dbReference>
<accession>A0A368VVD1</accession>
<evidence type="ECO:0000313" key="2">
    <source>
        <dbReference type="EMBL" id="RCW45153.1"/>
    </source>
</evidence>
<gene>
    <name evidence="2" type="ORF">DFQ14_103117</name>
</gene>